<dbReference type="AlphaFoldDB" id="A0AB74UXH1"/>
<proteinExistence type="predicted"/>
<evidence type="ECO:0008006" key="2">
    <source>
        <dbReference type="Google" id="ProtNLM"/>
    </source>
</evidence>
<reference evidence="1" key="1">
    <citation type="submission" date="2024-10" db="EMBL/GenBank/DDBJ databases">
        <authorList>
            <person name="Lesea H.P."/>
            <person name="Kuehl J.V."/>
            <person name="Chandonia J.-M."/>
        </authorList>
    </citation>
    <scope>NUCLEOTIDE SEQUENCE</scope>
    <source>
        <strain evidence="1">FW102-FHT14D07</strain>
    </source>
</reference>
<dbReference type="EMBL" id="CP170721">
    <property type="protein sequence ID" value="XIA19184.1"/>
    <property type="molecule type" value="Genomic_DNA"/>
</dbReference>
<sequence>MADQGWTVDATAHTITFYQPPANGAAISVKQYAQGGINATAVWALGAWGPHTGYPGEVEYFAGRLWFAGTDDRPQTAWTSKISNYSSFGKSVPTADDDAITATLSAKQVNAITDLLPLKDLVMLTTGAEWKIAGGSNNVITPSTVSFSPQSNYGASSLPGLVVGDSGLFVQGRGAYVRDIGYQFAVDSYTGNDLTVFASHLVQGHTIVDWAYQQTPFSVVWAVRDDGVLLGLAYMREQQVMGWFHCDTINGFVESVCSVSEGTEDAVYLIVRRVINGTTVRYVERLETRFFADQRDGFFVDAGLSYDGRSTALAPGATMTLTGGITWMGDEDLTLTCSTAIFAASNLGNWVKLYADTVDANGSPQTVMKPVKITAYTSATVVTVRPVGLIDTALRNTALTAWDFCPLTFSGLDHLEGQSVACLADGNVKPRQTVTSGQITLDAPAAVVHIGLPIQADFETLEVNALGQESVRDRRKAITKVSLIVTQSRGAKIGKDADHLREAKSRRVSDGYYNPNSLQNDLIEAYIDADWDTKGRVFVRQDDPLPLTILGLIADVSVAGG</sequence>
<protein>
    <recommendedName>
        <fullName evidence="2">Ubiquitin-activating enzyme E1 FCCH domain-containing protein</fullName>
    </recommendedName>
</protein>
<dbReference type="RefSeq" id="WP_395119632.1">
    <property type="nucleotide sequence ID" value="NZ_CP170721.1"/>
</dbReference>
<gene>
    <name evidence="1" type="ORF">ACFYG5_03295</name>
</gene>
<evidence type="ECO:0000313" key="1">
    <source>
        <dbReference type="EMBL" id="XIA19184.1"/>
    </source>
</evidence>
<name>A0AB74UXH1_9GAMM</name>
<accession>A0AB74UXH1</accession>
<organism evidence="1">
    <name type="scientific">Rhodanobacter sp. FW102-FHT14D07</name>
    <dbReference type="NCBI Taxonomy" id="3351462"/>
    <lineage>
        <taxon>Bacteria</taxon>
        <taxon>Pseudomonadati</taxon>
        <taxon>Pseudomonadota</taxon>
        <taxon>Gammaproteobacteria</taxon>
        <taxon>Lysobacterales</taxon>
        <taxon>Rhodanobacteraceae</taxon>
        <taxon>Rhodanobacter</taxon>
    </lineage>
</organism>